<accession>A0A7Z9BLM9</accession>
<dbReference type="Proteomes" id="UP000182190">
    <property type="component" value="Unassembled WGS sequence"/>
</dbReference>
<comment type="caution">
    <text evidence="1">The sequence shown here is derived from an EMBL/GenBank/DDBJ whole genome shotgun (WGS) entry which is preliminary data.</text>
</comment>
<organism evidence="1 2">
    <name type="scientific">Planktothrix paucivesiculata PCC 9631</name>
    <dbReference type="NCBI Taxonomy" id="671071"/>
    <lineage>
        <taxon>Bacteria</taxon>
        <taxon>Bacillati</taxon>
        <taxon>Cyanobacteriota</taxon>
        <taxon>Cyanophyceae</taxon>
        <taxon>Oscillatoriophycideae</taxon>
        <taxon>Oscillatoriales</taxon>
        <taxon>Microcoleaceae</taxon>
        <taxon>Planktothrix</taxon>
    </lineage>
</organism>
<proteinExistence type="predicted"/>
<sequence length="102" mass="12010">MFQHLFFLTEVATHEGFYDPDISKYFEFQHLFFLTEVATLIDIGKNCSRLATVFQHLFFLTEVATVVNKRVDENEDLDYVSTPFLPNRSRYSLPLIRTVLIK</sequence>
<evidence type="ECO:0000313" key="1">
    <source>
        <dbReference type="EMBL" id="VXD16931.1"/>
    </source>
</evidence>
<evidence type="ECO:0000313" key="2">
    <source>
        <dbReference type="Proteomes" id="UP000182190"/>
    </source>
</evidence>
<gene>
    <name evidence="1" type="ORF">PL9631_250110</name>
</gene>
<dbReference type="AlphaFoldDB" id="A0A7Z9BLM9"/>
<dbReference type="EMBL" id="CZCS02000163">
    <property type="protein sequence ID" value="VXD16931.1"/>
    <property type="molecule type" value="Genomic_DNA"/>
</dbReference>
<name>A0A7Z9BLM9_9CYAN</name>
<protein>
    <submittedName>
        <fullName evidence="1">Uncharacterized protein</fullName>
    </submittedName>
</protein>
<reference evidence="1" key="1">
    <citation type="submission" date="2019-10" db="EMBL/GenBank/DDBJ databases">
        <authorList>
            <consortium name="Genoscope - CEA"/>
            <person name="William W."/>
        </authorList>
    </citation>
    <scope>NUCLEOTIDE SEQUENCE [LARGE SCALE GENOMIC DNA]</scope>
    <source>
        <strain evidence="1">BBR_PRJEB10994</strain>
    </source>
</reference>
<keyword evidence="2" id="KW-1185">Reference proteome</keyword>